<evidence type="ECO:0000313" key="6">
    <source>
        <dbReference type="Proteomes" id="UP000651452"/>
    </source>
</evidence>
<dbReference type="GO" id="GO:0019748">
    <property type="term" value="P:secondary metabolic process"/>
    <property type="evidence" value="ECO:0007669"/>
    <property type="project" value="TreeGrafter"/>
</dbReference>
<dbReference type="Gene3D" id="3.20.20.140">
    <property type="entry name" value="Metal-dependent hydrolases"/>
    <property type="match status" value="1"/>
</dbReference>
<evidence type="ECO:0000313" key="5">
    <source>
        <dbReference type="EMBL" id="KAF9695887.1"/>
    </source>
</evidence>
<dbReference type="EMBL" id="RZGK01000010">
    <property type="protein sequence ID" value="KAF9695887.1"/>
    <property type="molecule type" value="Genomic_DNA"/>
</dbReference>
<proteinExistence type="inferred from homology"/>
<dbReference type="AlphaFoldDB" id="A0A8H7MJI9"/>
<accession>A0A8H7MJI9</accession>
<comment type="caution">
    <text evidence="5">The sequence shown here is derived from an EMBL/GenBank/DDBJ whole genome shotgun (WGS) entry which is preliminary data.</text>
</comment>
<dbReference type="Proteomes" id="UP000651452">
    <property type="component" value="Unassembled WGS sequence"/>
</dbReference>
<dbReference type="GO" id="GO:0005829">
    <property type="term" value="C:cytosol"/>
    <property type="evidence" value="ECO:0007669"/>
    <property type="project" value="TreeGrafter"/>
</dbReference>
<reference evidence="5" key="1">
    <citation type="submission" date="2018-12" db="EMBL/GenBank/DDBJ databases">
        <authorList>
            <person name="Syme R.A."/>
            <person name="Farfan-Caceres L."/>
            <person name="Lichtenzveig J."/>
        </authorList>
    </citation>
    <scope>NUCLEOTIDE SEQUENCE</scope>
    <source>
        <strain evidence="5">Al4</strain>
    </source>
</reference>
<dbReference type="OrthoDB" id="432010at2759"/>
<protein>
    <recommendedName>
        <fullName evidence="4">Amidohydrolase-related domain-containing protein</fullName>
    </recommendedName>
</protein>
<dbReference type="Pfam" id="PF04909">
    <property type="entry name" value="Amidohydro_2"/>
    <property type="match status" value="1"/>
</dbReference>
<sequence>MNNTTAISTPLIACLESFLSPTLPTTAPVNPDTPALDLLPPATLSKLKNLGHARIRDMRALGHTTQILSHLPVSATPQTCSKLNDALDAATRMQSDKMVALALLPSREGEGKEAARELQRCVTKLKFVGGVVVVGNGLADQSFEDLWGMAQKFGVPIVLREGWPTGAEIAECTQGFPRTAIAPLIMNLHTAHTASPMPILRLYLDGVFDRYPSLRLVIAHQGTLSSLLPRIDAVLASIPSTDKPKRGFLDVWQHNFYLTTADILDLSSMRMLLEQIPMDRVLYASNYPLEERGGNLMMELKGSGFLTEEEWERLAWRNAHHLFKLSKPEPGPYGANTRIVARPGQHVLLA</sequence>
<evidence type="ECO:0000256" key="3">
    <source>
        <dbReference type="RuleBase" id="RU366045"/>
    </source>
</evidence>
<evidence type="ECO:0000259" key="4">
    <source>
        <dbReference type="Pfam" id="PF04909"/>
    </source>
</evidence>
<reference evidence="5" key="2">
    <citation type="submission" date="2020-09" db="EMBL/GenBank/DDBJ databases">
        <title>Reference genome assembly for Australian Ascochyta lentis isolate Al4.</title>
        <authorList>
            <person name="Lee R.C."/>
            <person name="Farfan-Caceres L.M."/>
            <person name="Debler J.W."/>
            <person name="Williams A.H."/>
            <person name="Henares B.M."/>
        </authorList>
    </citation>
    <scope>NUCLEOTIDE SEQUENCE</scope>
    <source>
        <strain evidence="5">Al4</strain>
    </source>
</reference>
<dbReference type="PANTHER" id="PTHR21240:SF30">
    <property type="entry name" value="AMIDOHYDROLASE-RELATED DOMAIN-CONTAINING PROTEIN-RELATED"/>
    <property type="match status" value="1"/>
</dbReference>
<organism evidence="5 6">
    <name type="scientific">Ascochyta lentis</name>
    <dbReference type="NCBI Taxonomy" id="205686"/>
    <lineage>
        <taxon>Eukaryota</taxon>
        <taxon>Fungi</taxon>
        <taxon>Dikarya</taxon>
        <taxon>Ascomycota</taxon>
        <taxon>Pezizomycotina</taxon>
        <taxon>Dothideomycetes</taxon>
        <taxon>Pleosporomycetidae</taxon>
        <taxon>Pleosporales</taxon>
        <taxon>Pleosporineae</taxon>
        <taxon>Didymellaceae</taxon>
        <taxon>Ascochyta</taxon>
    </lineage>
</organism>
<dbReference type="SUPFAM" id="SSF51556">
    <property type="entry name" value="Metallo-dependent hydrolases"/>
    <property type="match status" value="1"/>
</dbReference>
<feature type="domain" description="Amidohydrolase-related" evidence="4">
    <location>
        <begin position="57"/>
        <end position="325"/>
    </location>
</feature>
<comment type="similarity">
    <text evidence="3">Belongs to the metallo-dependent hydrolases superfamily.</text>
</comment>
<evidence type="ECO:0000256" key="1">
    <source>
        <dbReference type="ARBA" id="ARBA00022793"/>
    </source>
</evidence>
<keyword evidence="6" id="KW-1185">Reference proteome</keyword>
<keyword evidence="1 3" id="KW-0210">Decarboxylase</keyword>
<evidence type="ECO:0000256" key="2">
    <source>
        <dbReference type="ARBA" id="ARBA00023239"/>
    </source>
</evidence>
<name>A0A8H7MJI9_9PLEO</name>
<dbReference type="InterPro" id="IPR032466">
    <property type="entry name" value="Metal_Hydrolase"/>
</dbReference>
<dbReference type="PANTHER" id="PTHR21240">
    <property type="entry name" value="2-AMINO-3-CARBOXYLMUCONATE-6-SEMIALDEHYDE DECARBOXYLASE"/>
    <property type="match status" value="1"/>
</dbReference>
<dbReference type="GO" id="GO:0016831">
    <property type="term" value="F:carboxy-lyase activity"/>
    <property type="evidence" value="ECO:0007669"/>
    <property type="project" value="UniProtKB-KW"/>
</dbReference>
<keyword evidence="2 3" id="KW-0456">Lyase</keyword>
<dbReference type="InterPro" id="IPR032465">
    <property type="entry name" value="ACMSD"/>
</dbReference>
<gene>
    <name evidence="5" type="ORF">EKO04_005799</name>
</gene>
<dbReference type="InterPro" id="IPR006680">
    <property type="entry name" value="Amidohydro-rel"/>
</dbReference>
<dbReference type="GO" id="GO:0016787">
    <property type="term" value="F:hydrolase activity"/>
    <property type="evidence" value="ECO:0007669"/>
    <property type="project" value="InterPro"/>
</dbReference>